<dbReference type="CDD" id="cd22249">
    <property type="entry name" value="UDM1_RNF168_RNF169-like"/>
    <property type="match status" value="1"/>
</dbReference>
<dbReference type="InterPro" id="IPR006621">
    <property type="entry name" value="Nose-resist-to-fluoxetine_N"/>
</dbReference>
<feature type="region of interest" description="Disordered" evidence="1">
    <location>
        <begin position="1352"/>
        <end position="1374"/>
    </location>
</feature>
<feature type="compositionally biased region" description="Basic and acidic residues" evidence="1">
    <location>
        <begin position="394"/>
        <end position="459"/>
    </location>
</feature>
<dbReference type="Proteomes" id="UP000695007">
    <property type="component" value="Unplaced"/>
</dbReference>
<feature type="region of interest" description="Disordered" evidence="1">
    <location>
        <begin position="254"/>
        <end position="367"/>
    </location>
</feature>
<feature type="region of interest" description="Disordered" evidence="1">
    <location>
        <begin position="1395"/>
        <end position="1421"/>
    </location>
</feature>
<organism evidence="4 5">
    <name type="scientific">Ceratosolen solmsi marchali</name>
    <dbReference type="NCBI Taxonomy" id="326594"/>
    <lineage>
        <taxon>Eukaryota</taxon>
        <taxon>Metazoa</taxon>
        <taxon>Ecdysozoa</taxon>
        <taxon>Arthropoda</taxon>
        <taxon>Hexapoda</taxon>
        <taxon>Insecta</taxon>
        <taxon>Pterygota</taxon>
        <taxon>Neoptera</taxon>
        <taxon>Endopterygota</taxon>
        <taxon>Hymenoptera</taxon>
        <taxon>Apocrita</taxon>
        <taxon>Proctotrupomorpha</taxon>
        <taxon>Chalcidoidea</taxon>
        <taxon>Agaonidae</taxon>
        <taxon>Agaoninae</taxon>
        <taxon>Ceratosolen</taxon>
    </lineage>
</organism>
<accession>A0AAJ6YCP1</accession>
<feature type="compositionally biased region" description="Basic and acidic residues" evidence="1">
    <location>
        <begin position="1400"/>
        <end position="1418"/>
    </location>
</feature>
<feature type="compositionally biased region" description="Acidic residues" evidence="1">
    <location>
        <begin position="174"/>
        <end position="187"/>
    </location>
</feature>
<keyword evidence="2" id="KW-0472">Membrane</keyword>
<feature type="region of interest" description="Disordered" evidence="1">
    <location>
        <begin position="210"/>
        <end position="240"/>
    </location>
</feature>
<dbReference type="GO" id="GO:0016747">
    <property type="term" value="F:acyltransferase activity, transferring groups other than amino-acyl groups"/>
    <property type="evidence" value="ECO:0007669"/>
    <property type="project" value="InterPro"/>
</dbReference>
<feature type="transmembrane region" description="Helical" evidence="2">
    <location>
        <begin position="1141"/>
        <end position="1162"/>
    </location>
</feature>
<feature type="compositionally biased region" description="Polar residues" evidence="1">
    <location>
        <begin position="158"/>
        <end position="169"/>
    </location>
</feature>
<feature type="region of interest" description="Disordered" evidence="1">
    <location>
        <begin position="394"/>
        <end position="480"/>
    </location>
</feature>
<dbReference type="InterPro" id="IPR002656">
    <property type="entry name" value="Acyl_transf_3_dom"/>
</dbReference>
<dbReference type="Pfam" id="PF20146">
    <property type="entry name" value="NRF"/>
    <property type="match status" value="1"/>
</dbReference>
<evidence type="ECO:0000313" key="5">
    <source>
        <dbReference type="RefSeq" id="XP_011495595.1"/>
    </source>
</evidence>
<keyword evidence="4" id="KW-1185">Reference proteome</keyword>
<evidence type="ECO:0000259" key="3">
    <source>
        <dbReference type="SMART" id="SM00703"/>
    </source>
</evidence>
<feature type="region of interest" description="Disordered" evidence="1">
    <location>
        <begin position="1695"/>
        <end position="1754"/>
    </location>
</feature>
<feature type="transmembrane region" description="Helical" evidence="2">
    <location>
        <begin position="1010"/>
        <end position="1034"/>
    </location>
</feature>
<feature type="compositionally biased region" description="Basic and acidic residues" evidence="1">
    <location>
        <begin position="1352"/>
        <end position="1368"/>
    </location>
</feature>
<dbReference type="RefSeq" id="XP_011495595.1">
    <property type="nucleotide sequence ID" value="XM_011497293.1"/>
</dbReference>
<dbReference type="PANTHER" id="PTHR11161:SF4">
    <property type="entry name" value="DROP DEAD"/>
    <property type="match status" value="1"/>
</dbReference>
<feature type="transmembrane region" description="Helical" evidence="2">
    <location>
        <begin position="932"/>
        <end position="952"/>
    </location>
</feature>
<evidence type="ECO:0000256" key="2">
    <source>
        <dbReference type="SAM" id="Phobius"/>
    </source>
</evidence>
<feature type="region of interest" description="Disordered" evidence="1">
    <location>
        <begin position="1495"/>
        <end position="1514"/>
    </location>
</feature>
<feature type="region of interest" description="Disordered" evidence="1">
    <location>
        <begin position="57"/>
        <end position="91"/>
    </location>
</feature>
<feature type="compositionally biased region" description="Basic and acidic residues" evidence="1">
    <location>
        <begin position="210"/>
        <end position="225"/>
    </location>
</feature>
<dbReference type="SMART" id="SM00703">
    <property type="entry name" value="NRF"/>
    <property type="match status" value="1"/>
</dbReference>
<dbReference type="GeneID" id="105360398"/>
<feature type="transmembrane region" description="Helical" evidence="2">
    <location>
        <begin position="1070"/>
        <end position="1091"/>
    </location>
</feature>
<protein>
    <submittedName>
        <fullName evidence="5">Uncharacterized protein LOC105360398</fullName>
    </submittedName>
</protein>
<name>A0AAJ6YCP1_9HYME</name>
<feature type="compositionally biased region" description="Basic and acidic residues" evidence="1">
    <location>
        <begin position="1796"/>
        <end position="1818"/>
    </location>
</feature>
<proteinExistence type="predicted"/>
<feature type="transmembrane region" description="Helical" evidence="2">
    <location>
        <begin position="792"/>
        <end position="811"/>
    </location>
</feature>
<feature type="transmembrane region" description="Helical" evidence="2">
    <location>
        <begin position="1213"/>
        <end position="1233"/>
    </location>
</feature>
<feature type="region of interest" description="Disordered" evidence="1">
    <location>
        <begin position="1577"/>
        <end position="1600"/>
    </location>
</feature>
<feature type="transmembrane region" description="Helical" evidence="2">
    <location>
        <begin position="1103"/>
        <end position="1121"/>
    </location>
</feature>
<sequence>MASPRSGKCLVLIPVILVLGTGLIYTGCAFRIRDTISVSSDVCQSTTGRCASISDIISSSSSTPSPSSSSPASSPADSSSSSSSSTGSSSWSTLASMRAKRGFETVSMRGSFVKSKQQLLDDGYEEENYQSVKKNYKISSSRPWSKLNKIEDTIEQTVSTDAENTNPSSVVVVADEEEEDDDEEDKNYDEIILIEVEDEDDMIIESEVKTDEVSLKQKKEDKLNIDEEEKTEAEKKYEEGARKVIDEVKGRREEELLKRNESEVEKEEEARRIKEQKNKIQQEREEMERRKREEEQERRKREDEEERRIREKEEKYRKREEEEERRRREEEEERRKREEEEERRKREEEEERRKREEEEERRKQEEIERRLQEEAERKFKEENERRLKEELERKFKKQEQQRRKEEAAYIEKQEQERRKKEEEIKIMKEKEHKRLQMERGKKLKEEKERKLKDEKKQKLEEEEEEEEEDDDKRRKKLKENEIIRLEMEEKNAKKMKDPLESIKMIDKENEKNIREDQENVKIITLDGDNNGKENDNSGDNNERVALKLQNKGEKLRLSNKEKANDIKSATITKTISDETSATTKSKSQKIIKDIPSLTELNDMILNVPNFMPNFTAMENVECQRHGKIFLRQLRGYKMWAFQMLDSSAKIPAGLLRGNVNQFGDFDQCLGILAHVKVDEKTVKVQGKYCLASMDIYATHLGLKLPVYLMQSRGLLRGNMHDPGHFLPKFTTINWGICLPAACSATDARRSIEDALGRYNMTIGIKFMVNIDNEMCYVKQNSQSYSKETIGVLYFYAIFICLVIVATVRDYFAISQEKGNYSERIIMAFSLKRTIRVLFGNKESTSSSIGCVHGIKALLTMALYILQKLITTLRMPYANRVTLTEVANSPLSSALRASIFHTDSFLLLSGLITAYNMSTELTNRGEIRWFCRFIVRFIRLTPTLLAVIFWYAFVMEHTGSGPQWNTAVKANADMCKENAWINLLHVQNFFPFEEMCAAHTHQLALDMQLSLLAPAIVFFLQVKPIVGVIVVFLLLQVSATLRYFATSNNNLSLVIFHGMTLKQIYKTANMTYLLPLHRATPYLIGICLGVILHYTGKSVFIHKVFIILGWLVALVLGLWSMFSPWQLARADYTYNVDKATQYAVLSPIFTALALSWTIFACFTNNGGVINKVLSSHWMMVFSRLSYAIYLSQYIVFFYNIGTTRYSSEFQPYKIIDFYEVLSITIVSTVLTLLFDIPMQEVKKIILEITESLPTENGKSKECNPLEDNDDVKKSLEKNHLENEEESITGNWNWNRGTFTKIANSEPRDFAEDNANESYNTSPIKRSTIRRQTMIRSEAYDEWDRDRMDRRISRSEEHSMDNGRANRNDYDTNNLALDDDLSSDNYLYLQDRHYSSNYTRSPMRDTRSQFRSSSRERDYNNKPIITISKEDEYANSRSSRSTMSRFFDQQFSLSESDIDVLGSRRNSNSFNRRSSAELRISDDDDWENDLRFRRNRYPQDRVQSQETERLPPPPVVKEEINNEWDSLKRRSSAEGKMALLKEPIRPGNMELWTVSKMQFGSSQESDDELDEETYLQQRREYREQGPPLREEFEEDEGNDEEEIRQNIQTERRAMSFDAGDEITNEFMLNKNSKRITVQDLSRISLDDELSKDNNWSNVDVKSNSGLIKRESIIKSQASEEDPEYLIPERPKLFEQEQEHPFKKAWQMQKSRSEEEGPSGFIIKDYKTSSATLPKQNEELENRSEEAKTNDIDKSKENDVVDIACDVALDTQSSNNEIDANKRNCESEILLVASMSKEANGKELNGHPNAHESDENSERDT</sequence>
<evidence type="ECO:0000313" key="4">
    <source>
        <dbReference type="Proteomes" id="UP000695007"/>
    </source>
</evidence>
<feature type="transmembrane region" description="Helical" evidence="2">
    <location>
        <begin position="1183"/>
        <end position="1201"/>
    </location>
</feature>
<evidence type="ECO:0000256" key="1">
    <source>
        <dbReference type="SAM" id="MobiDB-lite"/>
    </source>
</evidence>
<feature type="compositionally biased region" description="Basic and acidic residues" evidence="1">
    <location>
        <begin position="1733"/>
        <end position="1754"/>
    </location>
</feature>
<keyword evidence="2" id="KW-1133">Transmembrane helix</keyword>
<gene>
    <name evidence="5" type="primary">LOC105360398</name>
</gene>
<feature type="region of interest" description="Disordered" evidence="1">
    <location>
        <begin position="158"/>
        <end position="188"/>
    </location>
</feature>
<dbReference type="InterPro" id="IPR052728">
    <property type="entry name" value="O2_lipid_transport_reg"/>
</dbReference>
<keyword evidence="2" id="KW-0812">Transmembrane</keyword>
<dbReference type="Pfam" id="PF01757">
    <property type="entry name" value="Acyl_transf_3"/>
    <property type="match status" value="1"/>
</dbReference>
<feature type="region of interest" description="Disordered" evidence="1">
    <location>
        <begin position="1793"/>
        <end position="1818"/>
    </location>
</feature>
<reference evidence="5" key="1">
    <citation type="submission" date="2025-08" db="UniProtKB">
        <authorList>
            <consortium name="RefSeq"/>
        </authorList>
    </citation>
    <scope>IDENTIFICATION</scope>
</reference>
<dbReference type="KEGG" id="csol:105360398"/>
<feature type="compositionally biased region" description="Acidic residues" evidence="1">
    <location>
        <begin position="1589"/>
        <end position="1600"/>
    </location>
</feature>
<dbReference type="PANTHER" id="PTHR11161">
    <property type="entry name" value="O-ACYLTRANSFERASE"/>
    <property type="match status" value="1"/>
</dbReference>
<feature type="compositionally biased region" description="Acidic residues" evidence="1">
    <location>
        <begin position="460"/>
        <end position="470"/>
    </location>
</feature>
<feature type="domain" description="Nose resistant-to-fluoxetine protein N-terminal" evidence="3">
    <location>
        <begin position="619"/>
        <end position="768"/>
    </location>
</feature>